<proteinExistence type="inferred from homology"/>
<dbReference type="PANTHER" id="PTHR24006:SF888">
    <property type="entry name" value="UBIQUITIN CARBOXYL-TERMINAL HYDROLASE 30"/>
    <property type="match status" value="1"/>
</dbReference>
<dbReference type="EMBL" id="KV784358">
    <property type="protein sequence ID" value="OEU16870.1"/>
    <property type="molecule type" value="Genomic_DNA"/>
</dbReference>
<comment type="catalytic activity">
    <reaction evidence="1">
        <text>Thiol-dependent hydrolysis of ester, thioester, amide, peptide and isopeptide bonds formed by the C-terminal Gly of ubiquitin (a 76-residue protein attached to proteins as an intracellular targeting signal).</text>
        <dbReference type="EC" id="3.4.19.12"/>
    </reaction>
</comment>
<evidence type="ECO:0000256" key="1">
    <source>
        <dbReference type="ARBA" id="ARBA00000707"/>
    </source>
</evidence>
<feature type="region of interest" description="Disordered" evidence="8">
    <location>
        <begin position="1"/>
        <end position="108"/>
    </location>
</feature>
<evidence type="ECO:0000256" key="2">
    <source>
        <dbReference type="ARBA" id="ARBA00009085"/>
    </source>
</evidence>
<dbReference type="AlphaFoldDB" id="A0A1E7FFC3"/>
<dbReference type="GO" id="GO:0006508">
    <property type="term" value="P:proteolysis"/>
    <property type="evidence" value="ECO:0007669"/>
    <property type="project" value="UniProtKB-KW"/>
</dbReference>
<keyword evidence="11" id="KW-1185">Reference proteome</keyword>
<dbReference type="PROSITE" id="PS00972">
    <property type="entry name" value="USP_1"/>
    <property type="match status" value="1"/>
</dbReference>
<dbReference type="PROSITE" id="PS50235">
    <property type="entry name" value="USP_3"/>
    <property type="match status" value="1"/>
</dbReference>
<dbReference type="OrthoDB" id="2248014at2759"/>
<dbReference type="CDD" id="cd02257">
    <property type="entry name" value="Peptidase_C19"/>
    <property type="match status" value="1"/>
</dbReference>
<feature type="region of interest" description="Disordered" evidence="8">
    <location>
        <begin position="388"/>
        <end position="419"/>
    </location>
</feature>
<dbReference type="InterPro" id="IPR001394">
    <property type="entry name" value="Peptidase_C19_UCH"/>
</dbReference>
<keyword evidence="4" id="KW-0645">Protease</keyword>
<feature type="region of interest" description="Disordered" evidence="8">
    <location>
        <begin position="282"/>
        <end position="321"/>
    </location>
</feature>
<dbReference type="InterPro" id="IPR028889">
    <property type="entry name" value="USP"/>
</dbReference>
<dbReference type="SUPFAM" id="SSF54001">
    <property type="entry name" value="Cysteine proteinases"/>
    <property type="match status" value="1"/>
</dbReference>
<keyword evidence="6" id="KW-0378">Hydrolase</keyword>
<feature type="compositionally biased region" description="Basic residues" evidence="8">
    <location>
        <begin position="300"/>
        <end position="316"/>
    </location>
</feature>
<comment type="similarity">
    <text evidence="2">Belongs to the peptidase C19 family.</text>
</comment>
<dbReference type="PROSITE" id="PS00973">
    <property type="entry name" value="USP_2"/>
    <property type="match status" value="1"/>
</dbReference>
<dbReference type="KEGG" id="fcy:FRACYDRAFT_239464"/>
<dbReference type="EC" id="3.4.19.12" evidence="3"/>
<feature type="region of interest" description="Disordered" evidence="8">
    <location>
        <begin position="601"/>
        <end position="664"/>
    </location>
</feature>
<evidence type="ECO:0000313" key="10">
    <source>
        <dbReference type="EMBL" id="OEU16870.1"/>
    </source>
</evidence>
<evidence type="ECO:0000256" key="5">
    <source>
        <dbReference type="ARBA" id="ARBA00022786"/>
    </source>
</evidence>
<evidence type="ECO:0000256" key="7">
    <source>
        <dbReference type="ARBA" id="ARBA00022807"/>
    </source>
</evidence>
<feature type="compositionally biased region" description="Low complexity" evidence="8">
    <location>
        <begin position="96"/>
        <end position="108"/>
    </location>
</feature>
<evidence type="ECO:0000259" key="9">
    <source>
        <dbReference type="PROSITE" id="PS50235"/>
    </source>
</evidence>
<dbReference type="GO" id="GO:0005829">
    <property type="term" value="C:cytosol"/>
    <property type="evidence" value="ECO:0007669"/>
    <property type="project" value="TreeGrafter"/>
</dbReference>
<sequence>MLVTVESSFPQSLSSSLSSQEREQPSTPIISNQSSQQNELTETISLLSSQPSSSSSSSSSTSPAGQRQQNEDVDDKRNYNGNKDEKNKNNDSLYQNSRTNIRSNSSINDDTVHRGAAIATVAKFSCPDEEPLIVQYSTITSSSSSRQQQQQTIKNNTTTTTTTRTQNQNHNQNKYMMMSRAITSNSSTDDNDDESKDSTAYHTNNEHDDGRHVPLIPNKLADLNMMFFLVCDYFRSGIPVKILRHSIGQLFHLDGLFYLPQFLFMPGGTVSRSSSYCNSNNIALNGKQRQQRPPRMGVSRSRRLQYRRQRRRRSAQQRRERPIHILGLPNQGQTCFLNSVIQSLASLEPFLAYLEGIVQFQEEMEQVVGINHLPVEEEIEDDFFQDDDEIRQSDGGGGGVFSSILGQRRRRQQRRKKKLDPKVLLRQIAKRNQQFHTYGMEQQDAQELFAALMEVVIADAELDSSSSSDRTLEAYNSNCSSSNSNSISNSGIGSSEPYFIGSNSYYDNNNNDDEDRLMTSVFANTINDKRERTSRTTATATNSGTGWTLGDEDGSNILSLSGLLLRIKEEQTKSSSESYIDDSLSAISVTKSCCGSQQKQEKHHHHFAEEKKQEHNDCQGNTVDVTSLPSSSSSHTKENKRRESESYHSSISNGFSSSYNHPRQKLSTLKNNTRGTMSSITPSPLSGWLGSTLRCSKCKHVRPIQNAPFLDIPLVPTSVPNYLSKAYNSSTVKPVSPNTSSLLSCTLDQCLAEFTSVERVQDVECQFCTIQKEIDNLDEEAMMLRGAVETAEKRINRKNKGKHSIDTRKIDDSTEQTKYLREELSKVETILLKLKTMDPDEDDIIERSLGSIVQQKDDSFLLGFEKETSIPIQRCEAKKCLLLTRTPSILCCHIQRRYYDPFKNRMEKCNQFVEFSQFLDLSPYCVYGPRAITPWAAGSYLNEDENDRQDISWSSSNNNSNKMPYRLQSVIEHQGNAYGGHYVSYRRDHTGSWFRISDSRVVKVSWRDVQTCQAYMLFYESI</sequence>
<reference evidence="10 11" key="1">
    <citation type="submission" date="2016-09" db="EMBL/GenBank/DDBJ databases">
        <title>Extensive genetic diversity and differential bi-allelic expression allows diatom success in the polar Southern Ocean.</title>
        <authorList>
            <consortium name="DOE Joint Genome Institute"/>
            <person name="Mock T."/>
            <person name="Otillar R.P."/>
            <person name="Strauss J."/>
            <person name="Dupont C."/>
            <person name="Frickenhaus S."/>
            <person name="Maumus F."/>
            <person name="Mcmullan M."/>
            <person name="Sanges R."/>
            <person name="Schmutz J."/>
            <person name="Toseland A."/>
            <person name="Valas R."/>
            <person name="Veluchamy A."/>
            <person name="Ward B.J."/>
            <person name="Allen A."/>
            <person name="Barry K."/>
            <person name="Falciatore A."/>
            <person name="Ferrante M."/>
            <person name="Fortunato A.E."/>
            <person name="Gloeckner G."/>
            <person name="Gruber A."/>
            <person name="Hipkin R."/>
            <person name="Janech M."/>
            <person name="Kroth P."/>
            <person name="Leese F."/>
            <person name="Lindquist E."/>
            <person name="Lyon B.R."/>
            <person name="Martin J."/>
            <person name="Mayer C."/>
            <person name="Parker M."/>
            <person name="Quesneville H."/>
            <person name="Raymond J."/>
            <person name="Uhlig C."/>
            <person name="Valentin K.U."/>
            <person name="Worden A.Z."/>
            <person name="Armbrust E.V."/>
            <person name="Bowler C."/>
            <person name="Green B."/>
            <person name="Moulton V."/>
            <person name="Van Oosterhout C."/>
            <person name="Grigoriev I."/>
        </authorList>
    </citation>
    <scope>NUCLEOTIDE SEQUENCE [LARGE SCALE GENOMIC DNA]</scope>
    <source>
        <strain evidence="10 11">CCMP1102</strain>
    </source>
</reference>
<feature type="compositionally biased region" description="Polar residues" evidence="8">
    <location>
        <begin position="618"/>
        <end position="629"/>
    </location>
</feature>
<dbReference type="Gene3D" id="3.90.70.10">
    <property type="entry name" value="Cysteine proteinases"/>
    <property type="match status" value="2"/>
</dbReference>
<dbReference type="GO" id="GO:0004843">
    <property type="term" value="F:cysteine-type deubiquitinase activity"/>
    <property type="evidence" value="ECO:0007669"/>
    <property type="project" value="UniProtKB-EC"/>
</dbReference>
<dbReference type="GO" id="GO:0005634">
    <property type="term" value="C:nucleus"/>
    <property type="evidence" value="ECO:0007669"/>
    <property type="project" value="TreeGrafter"/>
</dbReference>
<feature type="compositionally biased region" description="Basic and acidic residues" evidence="8">
    <location>
        <begin position="74"/>
        <end position="89"/>
    </location>
</feature>
<dbReference type="InParanoid" id="A0A1E7FFC3"/>
<name>A0A1E7FFC3_9STRA</name>
<feature type="compositionally biased region" description="Low complexity" evidence="8">
    <location>
        <begin position="476"/>
        <end position="492"/>
    </location>
</feature>
<evidence type="ECO:0000313" key="11">
    <source>
        <dbReference type="Proteomes" id="UP000095751"/>
    </source>
</evidence>
<feature type="compositionally biased region" description="Basic and acidic residues" evidence="8">
    <location>
        <begin position="635"/>
        <end position="646"/>
    </location>
</feature>
<feature type="compositionally biased region" description="Low complexity" evidence="8">
    <location>
        <begin position="45"/>
        <end position="63"/>
    </location>
</feature>
<evidence type="ECO:0000256" key="8">
    <source>
        <dbReference type="SAM" id="MobiDB-lite"/>
    </source>
</evidence>
<feature type="compositionally biased region" description="Basic residues" evidence="8">
    <location>
        <begin position="407"/>
        <end position="419"/>
    </location>
</feature>
<evidence type="ECO:0000256" key="4">
    <source>
        <dbReference type="ARBA" id="ARBA00022670"/>
    </source>
</evidence>
<feature type="region of interest" description="Disordered" evidence="8">
    <location>
        <begin position="466"/>
        <end position="492"/>
    </location>
</feature>
<feature type="compositionally biased region" description="Low complexity" evidence="8">
    <location>
        <begin position="647"/>
        <end position="658"/>
    </location>
</feature>
<gene>
    <name evidence="10" type="ORF">FRACYDRAFT_239464</name>
</gene>
<evidence type="ECO:0000256" key="3">
    <source>
        <dbReference type="ARBA" id="ARBA00012759"/>
    </source>
</evidence>
<feature type="compositionally biased region" description="Basic and acidic residues" evidence="8">
    <location>
        <begin position="607"/>
        <end position="617"/>
    </location>
</feature>
<dbReference type="InterPro" id="IPR038765">
    <property type="entry name" value="Papain-like_cys_pep_sf"/>
</dbReference>
<keyword evidence="5" id="KW-0833">Ubl conjugation pathway</keyword>
<dbReference type="PANTHER" id="PTHR24006">
    <property type="entry name" value="UBIQUITIN CARBOXYL-TERMINAL HYDROLASE"/>
    <property type="match status" value="1"/>
</dbReference>
<feature type="domain" description="USP" evidence="9">
    <location>
        <begin position="326"/>
        <end position="1022"/>
    </location>
</feature>
<protein>
    <recommendedName>
        <fullName evidence="3">ubiquitinyl hydrolase 1</fullName>
        <ecNumber evidence="3">3.4.19.12</ecNumber>
    </recommendedName>
</protein>
<feature type="region of interest" description="Disordered" evidence="8">
    <location>
        <begin position="184"/>
        <end position="211"/>
    </location>
</feature>
<dbReference type="Pfam" id="PF00443">
    <property type="entry name" value="UCH"/>
    <property type="match status" value="1"/>
</dbReference>
<dbReference type="GO" id="GO:0016579">
    <property type="term" value="P:protein deubiquitination"/>
    <property type="evidence" value="ECO:0007669"/>
    <property type="project" value="InterPro"/>
</dbReference>
<organism evidence="10 11">
    <name type="scientific">Fragilariopsis cylindrus CCMP1102</name>
    <dbReference type="NCBI Taxonomy" id="635003"/>
    <lineage>
        <taxon>Eukaryota</taxon>
        <taxon>Sar</taxon>
        <taxon>Stramenopiles</taxon>
        <taxon>Ochrophyta</taxon>
        <taxon>Bacillariophyta</taxon>
        <taxon>Bacillariophyceae</taxon>
        <taxon>Bacillariophycidae</taxon>
        <taxon>Bacillariales</taxon>
        <taxon>Bacillariaceae</taxon>
        <taxon>Fragilariopsis</taxon>
    </lineage>
</organism>
<dbReference type="InterPro" id="IPR050164">
    <property type="entry name" value="Peptidase_C19"/>
</dbReference>
<feature type="compositionally biased region" description="Basic and acidic residues" evidence="8">
    <location>
        <begin position="196"/>
        <end position="211"/>
    </location>
</feature>
<feature type="compositionally biased region" description="Low complexity" evidence="8">
    <location>
        <begin position="1"/>
        <end position="19"/>
    </location>
</feature>
<feature type="region of interest" description="Disordered" evidence="8">
    <location>
        <begin position="139"/>
        <end position="172"/>
    </location>
</feature>
<dbReference type="Proteomes" id="UP000095751">
    <property type="component" value="Unassembled WGS sequence"/>
</dbReference>
<keyword evidence="7" id="KW-0788">Thiol protease</keyword>
<dbReference type="InterPro" id="IPR018200">
    <property type="entry name" value="USP_CS"/>
</dbReference>
<feature type="compositionally biased region" description="Polar residues" evidence="8">
    <location>
        <begin position="27"/>
        <end position="44"/>
    </location>
</feature>
<accession>A0A1E7FFC3</accession>
<evidence type="ECO:0000256" key="6">
    <source>
        <dbReference type="ARBA" id="ARBA00022801"/>
    </source>
</evidence>